<accession>A0AAD3ND60</accession>
<evidence type="ECO:0000313" key="1">
    <source>
        <dbReference type="EMBL" id="GLD70781.1"/>
    </source>
</evidence>
<dbReference type="EMBL" id="BRZM01000435">
    <property type="protein sequence ID" value="GLD70781.1"/>
    <property type="molecule type" value="Genomic_DNA"/>
</dbReference>
<sequence>MLSDSPTAACPHISHMTYSTVLGETLTHCLLVLMGLRAGGNHDEGVFSLQMVFQSLWRQRTDYLTLRRSSLPVASFFSSEVCRGCEMKLSQSLTLDNAVNVYQAAKHHRATELCRFCEGFFLQNMDRLLDRDDFHRLLLGGVGQELLCPGTDAQDRDPPVLLRDLEAALIHRLYSLNSACQE</sequence>
<reference evidence="1" key="1">
    <citation type="submission" date="2022-08" db="EMBL/GenBank/DDBJ databases">
        <title>Genome sequencing of akame (Lates japonicus).</title>
        <authorList>
            <person name="Hashiguchi Y."/>
            <person name="Takahashi H."/>
        </authorList>
    </citation>
    <scope>NUCLEOTIDE SEQUENCE</scope>
    <source>
        <strain evidence="1">Kochi</strain>
    </source>
</reference>
<keyword evidence="2" id="KW-1185">Reference proteome</keyword>
<comment type="caution">
    <text evidence="1">The sequence shown here is derived from an EMBL/GenBank/DDBJ whole genome shotgun (WGS) entry which is preliminary data.</text>
</comment>
<dbReference type="Proteomes" id="UP001279410">
    <property type="component" value="Unassembled WGS sequence"/>
</dbReference>
<dbReference type="InterPro" id="IPR052089">
    <property type="entry name" value="Ankyrin-BTB/POZ_domain"/>
</dbReference>
<proteinExistence type="predicted"/>
<name>A0AAD3ND60_LATJO</name>
<protein>
    <submittedName>
        <fullName evidence="1">Ankyrin repeat and BTB/POZ domain-containing protein 2-like isoform X1</fullName>
    </submittedName>
</protein>
<organism evidence="1 2">
    <name type="scientific">Lates japonicus</name>
    <name type="common">Japanese lates</name>
    <dbReference type="NCBI Taxonomy" id="270547"/>
    <lineage>
        <taxon>Eukaryota</taxon>
        <taxon>Metazoa</taxon>
        <taxon>Chordata</taxon>
        <taxon>Craniata</taxon>
        <taxon>Vertebrata</taxon>
        <taxon>Euteleostomi</taxon>
        <taxon>Actinopterygii</taxon>
        <taxon>Neopterygii</taxon>
        <taxon>Teleostei</taxon>
        <taxon>Neoteleostei</taxon>
        <taxon>Acanthomorphata</taxon>
        <taxon>Carangaria</taxon>
        <taxon>Carangaria incertae sedis</taxon>
        <taxon>Centropomidae</taxon>
        <taxon>Lates</taxon>
    </lineage>
</organism>
<dbReference type="Gene3D" id="1.25.40.420">
    <property type="match status" value="1"/>
</dbReference>
<dbReference type="PANTHER" id="PTHR46071:SF3">
    <property type="entry name" value="ANKYRIN REPEAT AND BTB_POZ DOMAIN-CONTAINING PROTEIN 2"/>
    <property type="match status" value="1"/>
</dbReference>
<evidence type="ECO:0000313" key="2">
    <source>
        <dbReference type="Proteomes" id="UP001279410"/>
    </source>
</evidence>
<dbReference type="AlphaFoldDB" id="A0AAD3ND60"/>
<dbReference type="PANTHER" id="PTHR46071">
    <property type="entry name" value="ANKYRIN REPEAT AND BTB/POZ DOMAIN-CONTAINING"/>
    <property type="match status" value="1"/>
</dbReference>
<gene>
    <name evidence="1" type="ORF">AKAME5_002209900</name>
</gene>